<dbReference type="InterPro" id="IPR032430">
    <property type="entry name" value="Blm10_mid"/>
</dbReference>
<dbReference type="AlphaFoldDB" id="A0A820C3C0"/>
<feature type="domain" description="Proteasome activator Blm10 middle HEAT repeats region" evidence="1">
    <location>
        <begin position="3"/>
        <end position="102"/>
    </location>
</feature>
<evidence type="ECO:0000313" key="3">
    <source>
        <dbReference type="Proteomes" id="UP000663874"/>
    </source>
</evidence>
<feature type="non-terminal residue" evidence="2">
    <location>
        <position position="103"/>
    </location>
</feature>
<reference evidence="2" key="1">
    <citation type="submission" date="2021-02" db="EMBL/GenBank/DDBJ databases">
        <authorList>
            <person name="Nowell W R."/>
        </authorList>
    </citation>
    <scope>NUCLEOTIDE SEQUENCE</scope>
</reference>
<name>A0A820C3C0_9BILA</name>
<proteinExistence type="predicted"/>
<evidence type="ECO:0000313" key="2">
    <source>
        <dbReference type="EMBL" id="CAF4215745.1"/>
    </source>
</evidence>
<dbReference type="Proteomes" id="UP000663874">
    <property type="component" value="Unassembled WGS sequence"/>
</dbReference>
<organism evidence="2 3">
    <name type="scientific">Rotaria sordida</name>
    <dbReference type="NCBI Taxonomy" id="392033"/>
    <lineage>
        <taxon>Eukaryota</taxon>
        <taxon>Metazoa</taxon>
        <taxon>Spiralia</taxon>
        <taxon>Gnathifera</taxon>
        <taxon>Rotifera</taxon>
        <taxon>Eurotatoria</taxon>
        <taxon>Bdelloidea</taxon>
        <taxon>Philodinida</taxon>
        <taxon>Philodinidae</taxon>
        <taxon>Rotaria</taxon>
    </lineage>
</organism>
<dbReference type="Pfam" id="PF16507">
    <property type="entry name" value="HEAT_PSME4_mid"/>
    <property type="match status" value="1"/>
</dbReference>
<evidence type="ECO:0000259" key="1">
    <source>
        <dbReference type="Pfam" id="PF16507"/>
    </source>
</evidence>
<protein>
    <recommendedName>
        <fullName evidence="1">Proteasome activator Blm10 middle HEAT repeats region domain-containing protein</fullName>
    </recommendedName>
</protein>
<sequence length="103" mass="11885">MIIRKKITDFVSCAFSSLKVRKLVTGLVQAIVKCNPDETIKYLLPKTYDSIEKIMNTSESSVLLTDHKGDIELNWYLILFSELVRARGDTLLIYKQMIMSIFH</sequence>
<gene>
    <name evidence="2" type="ORF">FNK824_LOCUS36997</name>
</gene>
<comment type="caution">
    <text evidence="2">The sequence shown here is derived from an EMBL/GenBank/DDBJ whole genome shotgun (WGS) entry which is preliminary data.</text>
</comment>
<dbReference type="EMBL" id="CAJOBE010017950">
    <property type="protein sequence ID" value="CAF4215745.1"/>
    <property type="molecule type" value="Genomic_DNA"/>
</dbReference>
<accession>A0A820C3C0</accession>